<dbReference type="Proteomes" id="UP000070412">
    <property type="component" value="Unassembled WGS sequence"/>
</dbReference>
<proteinExistence type="predicted"/>
<protein>
    <recommendedName>
        <fullName evidence="1">C2H2-type domain-containing protein</fullName>
    </recommendedName>
</protein>
<evidence type="ECO:0000313" key="3">
    <source>
        <dbReference type="EnsemblMetazoa" id="KAF7488516.1"/>
    </source>
</evidence>
<evidence type="ECO:0000313" key="2">
    <source>
        <dbReference type="EMBL" id="KAF7488516.1"/>
    </source>
</evidence>
<dbReference type="InterPro" id="IPR013087">
    <property type="entry name" value="Znf_C2H2_type"/>
</dbReference>
<dbReference type="AlphaFoldDB" id="A0A834R1Z5"/>
<organism evidence="2">
    <name type="scientific">Sarcoptes scabiei</name>
    <name type="common">Itch mite</name>
    <name type="synonym">Acarus scabiei</name>
    <dbReference type="NCBI Taxonomy" id="52283"/>
    <lineage>
        <taxon>Eukaryota</taxon>
        <taxon>Metazoa</taxon>
        <taxon>Ecdysozoa</taxon>
        <taxon>Arthropoda</taxon>
        <taxon>Chelicerata</taxon>
        <taxon>Arachnida</taxon>
        <taxon>Acari</taxon>
        <taxon>Acariformes</taxon>
        <taxon>Sarcoptiformes</taxon>
        <taxon>Astigmata</taxon>
        <taxon>Psoroptidia</taxon>
        <taxon>Sarcoptoidea</taxon>
        <taxon>Sarcoptidae</taxon>
        <taxon>Sarcoptinae</taxon>
        <taxon>Sarcoptes</taxon>
    </lineage>
</organism>
<dbReference type="PROSITE" id="PS00028">
    <property type="entry name" value="ZINC_FINGER_C2H2_1"/>
    <property type="match status" value="2"/>
</dbReference>
<reference evidence="3" key="3">
    <citation type="submission" date="2022-06" db="UniProtKB">
        <authorList>
            <consortium name="EnsemblMetazoa"/>
        </authorList>
    </citation>
    <scope>IDENTIFICATION</scope>
</reference>
<feature type="domain" description="C2H2-type" evidence="1">
    <location>
        <begin position="248"/>
        <end position="268"/>
    </location>
</feature>
<accession>A0A834R1Z5</accession>
<dbReference type="EnsemblMetazoa" id="SSS_3846s_mrna">
    <property type="protein sequence ID" value="KAF7488516.1"/>
    <property type="gene ID" value="SSS_3846"/>
</dbReference>
<name>A0A834R1Z5_SARSC</name>
<dbReference type="EMBL" id="WVUK01000066">
    <property type="protein sequence ID" value="KAF7488516.1"/>
    <property type="molecule type" value="Genomic_DNA"/>
</dbReference>
<feature type="domain" description="C2H2-type" evidence="1">
    <location>
        <begin position="174"/>
        <end position="195"/>
    </location>
</feature>
<reference evidence="2" key="2">
    <citation type="submission" date="2020-01" db="EMBL/GenBank/DDBJ databases">
        <authorList>
            <person name="Korhonen P.K.K."/>
            <person name="Guangxu M.G."/>
            <person name="Wang T.W."/>
            <person name="Stroehlein A.J.S."/>
            <person name="Young N.D."/>
            <person name="Ang C.-S.A."/>
            <person name="Fernando D.W.F."/>
            <person name="Lu H.L."/>
            <person name="Taylor S.T."/>
            <person name="Ehtesham M.E.M."/>
            <person name="Najaraj S.H.N."/>
            <person name="Harsha G.H.G."/>
            <person name="Madugundu A.M."/>
            <person name="Renuse S.R."/>
            <person name="Holt D.H."/>
            <person name="Pandey A.P."/>
            <person name="Papenfuss A.P."/>
            <person name="Gasser R.B.G."/>
            <person name="Fischer K.F."/>
        </authorList>
    </citation>
    <scope>NUCLEOTIDE SEQUENCE</scope>
    <source>
        <strain evidence="2">SSS_KF_BRIS2020</strain>
    </source>
</reference>
<evidence type="ECO:0000259" key="1">
    <source>
        <dbReference type="PROSITE" id="PS00028"/>
    </source>
</evidence>
<evidence type="ECO:0000313" key="4">
    <source>
        <dbReference type="Proteomes" id="UP000070412"/>
    </source>
</evidence>
<dbReference type="SMART" id="SM00355">
    <property type="entry name" value="ZnF_C2H2"/>
    <property type="match status" value="3"/>
</dbReference>
<gene>
    <name evidence="2" type="ORF">SSS_3846</name>
</gene>
<reference evidence="4" key="1">
    <citation type="journal article" date="2020" name="PLoS Negl. Trop. Dis.">
        <title>High-quality nuclear genome for Sarcoptes scabiei-A critical resource for a neglected parasite.</title>
        <authorList>
            <person name="Korhonen P.K."/>
            <person name="Gasser R.B."/>
            <person name="Ma G."/>
            <person name="Wang T."/>
            <person name="Stroehlein A.J."/>
            <person name="Young N.D."/>
            <person name="Ang C.S."/>
            <person name="Fernando D.D."/>
            <person name="Lu H.C."/>
            <person name="Taylor S."/>
            <person name="Reynolds S.L."/>
            <person name="Mofiz E."/>
            <person name="Najaraj S.H."/>
            <person name="Gowda H."/>
            <person name="Madugundu A."/>
            <person name="Renuse S."/>
            <person name="Holt D."/>
            <person name="Pandey A."/>
            <person name="Papenfuss A.T."/>
            <person name="Fischer K."/>
        </authorList>
    </citation>
    <scope>NUCLEOTIDE SEQUENCE [LARGE SCALE GENOMIC DNA]</scope>
</reference>
<keyword evidence="4" id="KW-1185">Reference proteome</keyword>
<sequence>MENFLITFAFNSHDIINHLANGHSTNFDSINDCMNNKLDFNYHLMTRDLAIRSCPEQTKNDRRRLLKNRSQTSDSKGKFTRTNNSYDGNSFGLQTSLYCNFCDTNVDLFNLVTHTIKHLCEKNFLDDTLCLHCCRIFLTPSQMKRHCESFYKDIDEDKTILNETGCSETAPYLCQFCNFTFKTRNLLFFHSDSEHREAFCPYCHTSFDIHLYITQDMNESDRCQYQAAIKNMRCHLEHHLILKDTFKCKLCLCVFLSEEELAFHVFTHKALQNERRYTIDAKCFDQFNKYSIFILNLRLHKLLHEEVVCKKRSIFLLDCKNANLFKYFNKKNKEAQMVYRKKSFLNAMFCESLDDFDIFCRHCMKRIIFFNHTTITRSRCKDECVFSSFCPNEMLLHFRSVFDMSSKRCENIIVDRDCYTPNLDLITPAMLKDAKEYDPNYNLAAQIAELTETFKNDEDPFHLTICITCGSSFKTVEEAVKHSVFDDLNDSFHRKMSPVLGIEQKCIIARYNLLRPFNYIDRKQKEISDKNILEDLRIMFKEHFNIDILDSNLSKNELFSNSEAINLKNFIAAYGPKVRVGFYISDGSMAGKNKEKSNKRKKQSID</sequence>